<accession>A0ABZ1QSQ9</accession>
<evidence type="ECO:0000313" key="4">
    <source>
        <dbReference type="Proteomes" id="UP001432071"/>
    </source>
</evidence>
<evidence type="ECO:0000313" key="3">
    <source>
        <dbReference type="EMBL" id="WUN85550.1"/>
    </source>
</evidence>
<sequence length="254" mass="27549">MDGVVVAEAHSLAPELTCPDCVTVSRRMHSRYGRRRAEYPVGGRRVVVKPEVRRFFCAAADCGRRTFVEQAIAAWDSGYEENRAAAGPILRRRVGLAAALAAISVALWLQGLDTAVGVAGLVSVVVGIPAAVWTLWAWSRRWTPVDLEAARENLVGLVRRQWEDEKAHRELGDPHPMPVRRHPTAHEEATAHPDPIGAPTTGSSAQIALLTEQFRVPPLKRLVILGGPGAGRPPLLFNSCVHCSIPAKSASRCC</sequence>
<dbReference type="RefSeq" id="WP_328734263.1">
    <property type="nucleotide sequence ID" value="NZ_CP108038.1"/>
</dbReference>
<keyword evidence="2" id="KW-1133">Transmembrane helix</keyword>
<organism evidence="3 4">
    <name type="scientific">Streptomyces bobili</name>
    <dbReference type="NCBI Taxonomy" id="67280"/>
    <lineage>
        <taxon>Bacteria</taxon>
        <taxon>Bacillati</taxon>
        <taxon>Actinomycetota</taxon>
        <taxon>Actinomycetes</taxon>
        <taxon>Kitasatosporales</taxon>
        <taxon>Streptomycetaceae</taxon>
        <taxon>Streptomyces</taxon>
    </lineage>
</organism>
<proteinExistence type="predicted"/>
<evidence type="ECO:0000256" key="2">
    <source>
        <dbReference type="SAM" id="Phobius"/>
    </source>
</evidence>
<protein>
    <recommendedName>
        <fullName evidence="5">Zinc-finger of transposase IS204/IS1001/IS1096/IS1165</fullName>
    </recommendedName>
</protein>
<name>A0ABZ1QSQ9_9ACTN</name>
<dbReference type="GeneID" id="93760390"/>
<feature type="region of interest" description="Disordered" evidence="1">
    <location>
        <begin position="167"/>
        <end position="202"/>
    </location>
</feature>
<feature type="transmembrane region" description="Helical" evidence="2">
    <location>
        <begin position="115"/>
        <end position="138"/>
    </location>
</feature>
<evidence type="ECO:0008006" key="5">
    <source>
        <dbReference type="Google" id="ProtNLM"/>
    </source>
</evidence>
<dbReference type="Proteomes" id="UP001432071">
    <property type="component" value="Chromosome"/>
</dbReference>
<feature type="transmembrane region" description="Helical" evidence="2">
    <location>
        <begin position="93"/>
        <end position="109"/>
    </location>
</feature>
<dbReference type="EMBL" id="CP108038">
    <property type="protein sequence ID" value="WUN85550.1"/>
    <property type="molecule type" value="Genomic_DNA"/>
</dbReference>
<reference evidence="3" key="1">
    <citation type="submission" date="2022-10" db="EMBL/GenBank/DDBJ databases">
        <title>The complete genomes of actinobacterial strains from the NBC collection.</title>
        <authorList>
            <person name="Joergensen T.S."/>
            <person name="Alvarez Arevalo M."/>
            <person name="Sterndorff E.B."/>
            <person name="Faurdal D."/>
            <person name="Vuksanovic O."/>
            <person name="Mourched A.-S."/>
            <person name="Charusanti P."/>
            <person name="Shaw S."/>
            <person name="Blin K."/>
            <person name="Weber T."/>
        </authorList>
    </citation>
    <scope>NUCLEOTIDE SEQUENCE</scope>
    <source>
        <strain evidence="3">NBC_00302</strain>
    </source>
</reference>
<gene>
    <name evidence="3" type="ORF">OHT53_05455</name>
</gene>
<keyword evidence="4" id="KW-1185">Reference proteome</keyword>
<keyword evidence="2" id="KW-0812">Transmembrane</keyword>
<evidence type="ECO:0000256" key="1">
    <source>
        <dbReference type="SAM" id="MobiDB-lite"/>
    </source>
</evidence>
<keyword evidence="2" id="KW-0472">Membrane</keyword>